<gene>
    <name evidence="1" type="ORF">S12H4_32289</name>
</gene>
<dbReference type="EMBL" id="BARW01018921">
    <property type="protein sequence ID" value="GAI89525.1"/>
    <property type="molecule type" value="Genomic_DNA"/>
</dbReference>
<comment type="caution">
    <text evidence="1">The sequence shown here is derived from an EMBL/GenBank/DDBJ whole genome shotgun (WGS) entry which is preliminary data.</text>
</comment>
<reference evidence="1" key="1">
    <citation type="journal article" date="2014" name="Front. Microbiol.">
        <title>High frequency of phylogenetically diverse reductive dehalogenase-homologous genes in deep subseafloor sedimentary metagenomes.</title>
        <authorList>
            <person name="Kawai M."/>
            <person name="Futagami T."/>
            <person name="Toyoda A."/>
            <person name="Takaki Y."/>
            <person name="Nishi S."/>
            <person name="Hori S."/>
            <person name="Arai W."/>
            <person name="Tsubouchi T."/>
            <person name="Morono Y."/>
            <person name="Uchiyama I."/>
            <person name="Ito T."/>
            <person name="Fujiyama A."/>
            <person name="Inagaki F."/>
            <person name="Takami H."/>
        </authorList>
    </citation>
    <scope>NUCLEOTIDE SEQUENCE</scope>
    <source>
        <strain evidence="1">Expedition CK06-06</strain>
    </source>
</reference>
<accession>X1TPP4</accession>
<dbReference type="AlphaFoldDB" id="X1TPP4"/>
<name>X1TPP4_9ZZZZ</name>
<proteinExistence type="predicted"/>
<protein>
    <submittedName>
        <fullName evidence="1">Uncharacterized protein</fullName>
    </submittedName>
</protein>
<feature type="non-terminal residue" evidence="1">
    <location>
        <position position="55"/>
    </location>
</feature>
<sequence length="55" mass="6034">MDTEGDSQKKTKFAGLPEFRYNEDWEGYAGVAESVDALDSKSSGVYPPCGFDSHL</sequence>
<organism evidence="1">
    <name type="scientific">marine sediment metagenome</name>
    <dbReference type="NCBI Taxonomy" id="412755"/>
    <lineage>
        <taxon>unclassified sequences</taxon>
        <taxon>metagenomes</taxon>
        <taxon>ecological metagenomes</taxon>
    </lineage>
</organism>
<evidence type="ECO:0000313" key="1">
    <source>
        <dbReference type="EMBL" id="GAI89525.1"/>
    </source>
</evidence>